<feature type="signal peptide" evidence="2">
    <location>
        <begin position="1"/>
        <end position="23"/>
    </location>
</feature>
<name>A0A4P9XZS0_9FUNG</name>
<proteinExistence type="predicted"/>
<feature type="region of interest" description="Disordered" evidence="1">
    <location>
        <begin position="20"/>
        <end position="111"/>
    </location>
</feature>
<evidence type="ECO:0000313" key="4">
    <source>
        <dbReference type="Proteomes" id="UP000267251"/>
    </source>
</evidence>
<sequence>MKSPVLAALLLALSIPYLGGSSAQSNPAPSPITDLPPVTNATPVSPPVAPSAAAPSASSPAPTASAPAASGSASAAPTASASAPASASPSASSSAPAPSSSAAPATNGTQGCANVCHRQEIRTLSTSQRTAFFNAIKQLNSGAKPT</sequence>
<feature type="chain" id="PRO_5020334470" evidence="2">
    <location>
        <begin position="24"/>
        <end position="146"/>
    </location>
</feature>
<dbReference type="AlphaFoldDB" id="A0A4P9XZS0"/>
<keyword evidence="4" id="KW-1185">Reference proteome</keyword>
<protein>
    <submittedName>
        <fullName evidence="3">Uncharacterized protein</fullName>
    </submittedName>
</protein>
<organism evidence="3 4">
    <name type="scientific">Piptocephalis cylindrospora</name>
    <dbReference type="NCBI Taxonomy" id="1907219"/>
    <lineage>
        <taxon>Eukaryota</taxon>
        <taxon>Fungi</taxon>
        <taxon>Fungi incertae sedis</taxon>
        <taxon>Zoopagomycota</taxon>
        <taxon>Zoopagomycotina</taxon>
        <taxon>Zoopagomycetes</taxon>
        <taxon>Zoopagales</taxon>
        <taxon>Piptocephalidaceae</taxon>
        <taxon>Piptocephalis</taxon>
    </lineage>
</organism>
<accession>A0A4P9XZS0</accession>
<gene>
    <name evidence="3" type="ORF">BJ684DRAFT_17473</name>
</gene>
<keyword evidence="2" id="KW-0732">Signal</keyword>
<dbReference type="Proteomes" id="UP000267251">
    <property type="component" value="Unassembled WGS sequence"/>
</dbReference>
<evidence type="ECO:0000256" key="2">
    <source>
        <dbReference type="SAM" id="SignalP"/>
    </source>
</evidence>
<feature type="compositionally biased region" description="Low complexity" evidence="1">
    <location>
        <begin position="50"/>
        <end position="106"/>
    </location>
</feature>
<dbReference type="OrthoDB" id="6132182at2759"/>
<evidence type="ECO:0000256" key="1">
    <source>
        <dbReference type="SAM" id="MobiDB-lite"/>
    </source>
</evidence>
<evidence type="ECO:0000313" key="3">
    <source>
        <dbReference type="EMBL" id="RKP11998.1"/>
    </source>
</evidence>
<dbReference type="EMBL" id="KZ988535">
    <property type="protein sequence ID" value="RKP11998.1"/>
    <property type="molecule type" value="Genomic_DNA"/>
</dbReference>
<reference evidence="4" key="1">
    <citation type="journal article" date="2018" name="Nat. Microbiol.">
        <title>Leveraging single-cell genomics to expand the fungal tree of life.</title>
        <authorList>
            <person name="Ahrendt S.R."/>
            <person name="Quandt C.A."/>
            <person name="Ciobanu D."/>
            <person name="Clum A."/>
            <person name="Salamov A."/>
            <person name="Andreopoulos B."/>
            <person name="Cheng J.F."/>
            <person name="Woyke T."/>
            <person name="Pelin A."/>
            <person name="Henrissat B."/>
            <person name="Reynolds N.K."/>
            <person name="Benny G.L."/>
            <person name="Smith M.E."/>
            <person name="James T.Y."/>
            <person name="Grigoriev I.V."/>
        </authorList>
    </citation>
    <scope>NUCLEOTIDE SEQUENCE [LARGE SCALE GENOMIC DNA]</scope>
</reference>
<feature type="non-terminal residue" evidence="3">
    <location>
        <position position="146"/>
    </location>
</feature>
<dbReference type="Gene3D" id="1.10.1280.10">
    <property type="entry name" value="Di-copper center containing domain from catechol oxidase"/>
    <property type="match status" value="1"/>
</dbReference>
<dbReference type="InterPro" id="IPR008922">
    <property type="entry name" value="Di-copper_centre_dom_sf"/>
</dbReference>